<dbReference type="EMBL" id="BAAACO010000001">
    <property type="protein sequence ID" value="GAA0856301.1"/>
    <property type="molecule type" value="Genomic_DNA"/>
</dbReference>
<dbReference type="Pfam" id="PF13476">
    <property type="entry name" value="AAA_23"/>
    <property type="match status" value="1"/>
</dbReference>
<gene>
    <name evidence="2" type="ORF">GCM10008916_05280</name>
</gene>
<dbReference type="Proteomes" id="UP001501764">
    <property type="component" value="Unassembled WGS sequence"/>
</dbReference>
<evidence type="ECO:0000259" key="1">
    <source>
        <dbReference type="Pfam" id="PF13476"/>
    </source>
</evidence>
<organism evidence="2 3">
    <name type="scientific">Clostridium nitritogenes</name>
    <dbReference type="NCBI Taxonomy" id="83340"/>
    <lineage>
        <taxon>Bacteria</taxon>
        <taxon>Bacillati</taxon>
        <taxon>Bacillota</taxon>
        <taxon>Clostridia</taxon>
        <taxon>Eubacteriales</taxon>
        <taxon>Clostridiaceae</taxon>
        <taxon>Clostridium</taxon>
    </lineage>
</organism>
<reference evidence="2 3" key="1">
    <citation type="journal article" date="2019" name="Int. J. Syst. Evol. Microbiol.">
        <title>The Global Catalogue of Microorganisms (GCM) 10K type strain sequencing project: providing services to taxonomists for standard genome sequencing and annotation.</title>
        <authorList>
            <consortium name="The Broad Institute Genomics Platform"/>
            <consortium name="The Broad Institute Genome Sequencing Center for Infectious Disease"/>
            <person name="Wu L."/>
            <person name="Ma J."/>
        </authorList>
    </citation>
    <scope>NUCLEOTIDE SEQUENCE [LARGE SCALE GENOMIC DNA]</scope>
    <source>
        <strain evidence="2 3">JCM 6485</strain>
    </source>
</reference>
<dbReference type="Gene3D" id="3.40.50.300">
    <property type="entry name" value="P-loop containing nucleotide triphosphate hydrolases"/>
    <property type="match status" value="1"/>
</dbReference>
<feature type="domain" description="Rad50/SbcC-type AAA" evidence="1">
    <location>
        <begin position="22"/>
        <end position="101"/>
    </location>
</feature>
<sequence>MILSKLIIYSRKEKKITKSYVFNKCGLNIILGNKNEDDDESNGVGKTSMIESIKYILGSKIPYDFSNKIKLIESDLMLILEIIVNKQTIYLARIINEKNKGYIKKMEI</sequence>
<dbReference type="RefSeq" id="WP_346025787.1">
    <property type="nucleotide sequence ID" value="NZ_BAAACO010000001.1"/>
</dbReference>
<dbReference type="InterPro" id="IPR027417">
    <property type="entry name" value="P-loop_NTPase"/>
</dbReference>
<accession>A0ABN1LHZ3</accession>
<comment type="caution">
    <text evidence="2">The sequence shown here is derived from an EMBL/GenBank/DDBJ whole genome shotgun (WGS) entry which is preliminary data.</text>
</comment>
<dbReference type="InterPro" id="IPR038729">
    <property type="entry name" value="Rad50/SbcC_AAA"/>
</dbReference>
<evidence type="ECO:0000313" key="2">
    <source>
        <dbReference type="EMBL" id="GAA0856301.1"/>
    </source>
</evidence>
<keyword evidence="3" id="KW-1185">Reference proteome</keyword>
<proteinExistence type="predicted"/>
<name>A0ABN1LHZ3_9CLOT</name>
<evidence type="ECO:0000313" key="3">
    <source>
        <dbReference type="Proteomes" id="UP001501764"/>
    </source>
</evidence>
<protein>
    <recommendedName>
        <fullName evidence="1">Rad50/SbcC-type AAA domain-containing protein</fullName>
    </recommendedName>
</protein>